<dbReference type="GO" id="GO:0005829">
    <property type="term" value="C:cytosol"/>
    <property type="evidence" value="ECO:0007669"/>
    <property type="project" value="TreeGrafter"/>
</dbReference>
<dbReference type="Pfam" id="PF00072">
    <property type="entry name" value="Response_reg"/>
    <property type="match status" value="1"/>
</dbReference>
<dbReference type="InterPro" id="IPR016032">
    <property type="entry name" value="Sig_transdc_resp-reg_C-effctor"/>
</dbReference>
<dbReference type="OrthoDB" id="152576at2"/>
<feature type="domain" description="OmpR/PhoB-type" evidence="11">
    <location>
        <begin position="127"/>
        <end position="226"/>
    </location>
</feature>
<evidence type="ECO:0000256" key="3">
    <source>
        <dbReference type="ARBA" id="ARBA00023012"/>
    </source>
</evidence>
<organism evidence="12 13">
    <name type="scientific">Calderihabitans maritimus</name>
    <dbReference type="NCBI Taxonomy" id="1246530"/>
    <lineage>
        <taxon>Bacteria</taxon>
        <taxon>Bacillati</taxon>
        <taxon>Bacillota</taxon>
        <taxon>Clostridia</taxon>
        <taxon>Neomoorellales</taxon>
        <taxon>Calderihabitantaceae</taxon>
        <taxon>Calderihabitans</taxon>
    </lineage>
</organism>
<dbReference type="Gene3D" id="1.10.10.10">
    <property type="entry name" value="Winged helix-like DNA-binding domain superfamily/Winged helix DNA-binding domain"/>
    <property type="match status" value="1"/>
</dbReference>
<evidence type="ECO:0000313" key="13">
    <source>
        <dbReference type="Proteomes" id="UP000197032"/>
    </source>
</evidence>
<evidence type="ECO:0000256" key="7">
    <source>
        <dbReference type="ARBA" id="ARBA00024867"/>
    </source>
</evidence>
<dbReference type="Gene3D" id="6.10.250.690">
    <property type="match status" value="1"/>
</dbReference>
<dbReference type="GO" id="GO:0000976">
    <property type="term" value="F:transcription cis-regulatory region binding"/>
    <property type="evidence" value="ECO:0007669"/>
    <property type="project" value="TreeGrafter"/>
</dbReference>
<evidence type="ECO:0000256" key="1">
    <source>
        <dbReference type="ARBA" id="ARBA00018672"/>
    </source>
</evidence>
<evidence type="ECO:0000256" key="2">
    <source>
        <dbReference type="ARBA" id="ARBA00022553"/>
    </source>
</evidence>
<gene>
    <name evidence="12" type="ORF">KKC1_26920</name>
</gene>
<name>A0A1Z5HW49_9FIRM</name>
<keyword evidence="5 9" id="KW-0238">DNA-binding</keyword>
<evidence type="ECO:0000256" key="9">
    <source>
        <dbReference type="PROSITE-ProRule" id="PRU01091"/>
    </source>
</evidence>
<keyword evidence="4" id="KW-0805">Transcription regulation</keyword>
<dbReference type="GO" id="GO:0032993">
    <property type="term" value="C:protein-DNA complex"/>
    <property type="evidence" value="ECO:0007669"/>
    <property type="project" value="TreeGrafter"/>
</dbReference>
<keyword evidence="6" id="KW-0804">Transcription</keyword>
<evidence type="ECO:0000259" key="10">
    <source>
        <dbReference type="PROSITE" id="PS50110"/>
    </source>
</evidence>
<evidence type="ECO:0000256" key="5">
    <source>
        <dbReference type="ARBA" id="ARBA00023125"/>
    </source>
</evidence>
<keyword evidence="13" id="KW-1185">Reference proteome</keyword>
<evidence type="ECO:0000256" key="4">
    <source>
        <dbReference type="ARBA" id="ARBA00023015"/>
    </source>
</evidence>
<evidence type="ECO:0000259" key="11">
    <source>
        <dbReference type="PROSITE" id="PS51755"/>
    </source>
</evidence>
<dbReference type="InterPro" id="IPR001867">
    <property type="entry name" value="OmpR/PhoB-type_DNA-bd"/>
</dbReference>
<dbReference type="GO" id="GO:0006355">
    <property type="term" value="P:regulation of DNA-templated transcription"/>
    <property type="evidence" value="ECO:0007669"/>
    <property type="project" value="InterPro"/>
</dbReference>
<evidence type="ECO:0000313" key="12">
    <source>
        <dbReference type="EMBL" id="GAW93561.1"/>
    </source>
</evidence>
<evidence type="ECO:0000256" key="8">
    <source>
        <dbReference type="PROSITE-ProRule" id="PRU00169"/>
    </source>
</evidence>
<sequence>MGETVLVVDDEENIVELVSFNLESAGYQVLKAYDGREALEKALECKPDLIVLDVMLPELDGFEVCRRLRARLNIPILMLTARKEEIDRVLGLEIGADDYLTKPFSPRELVARVKAILRRSNWTNKETRQLKVGYLELEPEKHRVTVKGIPVNLTLKEFELLELLARNPGRVFSREELLEKVWGYDYPGETRTIDVHIRHLRQKIEENPSQPRYILTVRGVGYKFEEPLEC</sequence>
<dbReference type="InterPro" id="IPR001789">
    <property type="entry name" value="Sig_transdc_resp-reg_receiver"/>
</dbReference>
<dbReference type="SMART" id="SM00448">
    <property type="entry name" value="REC"/>
    <property type="match status" value="1"/>
</dbReference>
<dbReference type="RefSeq" id="WP_088554666.1">
    <property type="nucleotide sequence ID" value="NZ_BDGJ01000164.1"/>
</dbReference>
<dbReference type="InterPro" id="IPR036388">
    <property type="entry name" value="WH-like_DNA-bd_sf"/>
</dbReference>
<dbReference type="EMBL" id="BDGJ01000164">
    <property type="protein sequence ID" value="GAW93561.1"/>
    <property type="molecule type" value="Genomic_DNA"/>
</dbReference>
<dbReference type="CDD" id="cd00383">
    <property type="entry name" value="trans_reg_C"/>
    <property type="match status" value="1"/>
</dbReference>
<dbReference type="PROSITE" id="PS50110">
    <property type="entry name" value="RESPONSE_REGULATORY"/>
    <property type="match status" value="1"/>
</dbReference>
<dbReference type="SUPFAM" id="SSF52172">
    <property type="entry name" value="CheY-like"/>
    <property type="match status" value="1"/>
</dbReference>
<dbReference type="Pfam" id="PF00486">
    <property type="entry name" value="Trans_reg_C"/>
    <property type="match status" value="1"/>
</dbReference>
<dbReference type="FunFam" id="3.40.50.2300:FF:000001">
    <property type="entry name" value="DNA-binding response regulator PhoB"/>
    <property type="match status" value="1"/>
</dbReference>
<evidence type="ECO:0000256" key="6">
    <source>
        <dbReference type="ARBA" id="ARBA00023163"/>
    </source>
</evidence>
<keyword evidence="3" id="KW-0902">Two-component regulatory system</keyword>
<comment type="function">
    <text evidence="7">May play the central regulatory role in sporulation. It may be an element of the effector pathway responsible for the activation of sporulation genes in response to nutritional stress. Spo0A may act in concert with spo0H (a sigma factor) to control the expression of some genes that are critical to the sporulation process.</text>
</comment>
<proteinExistence type="predicted"/>
<dbReference type="InterPro" id="IPR011006">
    <property type="entry name" value="CheY-like_superfamily"/>
</dbReference>
<dbReference type="PANTHER" id="PTHR48111:SF40">
    <property type="entry name" value="PHOSPHATE REGULON TRANSCRIPTIONAL REGULATORY PROTEIN PHOB"/>
    <property type="match status" value="1"/>
</dbReference>
<dbReference type="AlphaFoldDB" id="A0A1Z5HW49"/>
<protein>
    <recommendedName>
        <fullName evidence="1">Stage 0 sporulation protein A homolog</fullName>
    </recommendedName>
</protein>
<dbReference type="PROSITE" id="PS51755">
    <property type="entry name" value="OMPR_PHOB"/>
    <property type="match status" value="1"/>
</dbReference>
<dbReference type="Gene3D" id="3.40.50.2300">
    <property type="match status" value="1"/>
</dbReference>
<keyword evidence="2 8" id="KW-0597">Phosphoprotein</keyword>
<dbReference type="SMART" id="SM00862">
    <property type="entry name" value="Trans_reg_C"/>
    <property type="match status" value="1"/>
</dbReference>
<feature type="domain" description="Response regulatory" evidence="10">
    <location>
        <begin position="4"/>
        <end position="117"/>
    </location>
</feature>
<dbReference type="Proteomes" id="UP000197032">
    <property type="component" value="Unassembled WGS sequence"/>
</dbReference>
<dbReference type="CDD" id="cd19937">
    <property type="entry name" value="REC_OmpR_BsPhoP-like"/>
    <property type="match status" value="1"/>
</dbReference>
<feature type="DNA-binding region" description="OmpR/PhoB-type" evidence="9">
    <location>
        <begin position="127"/>
        <end position="226"/>
    </location>
</feature>
<dbReference type="PANTHER" id="PTHR48111">
    <property type="entry name" value="REGULATOR OF RPOS"/>
    <property type="match status" value="1"/>
</dbReference>
<dbReference type="InterPro" id="IPR039420">
    <property type="entry name" value="WalR-like"/>
</dbReference>
<feature type="modified residue" description="4-aspartylphosphate" evidence="8">
    <location>
        <position position="53"/>
    </location>
</feature>
<dbReference type="SUPFAM" id="SSF46894">
    <property type="entry name" value="C-terminal effector domain of the bipartite response regulators"/>
    <property type="match status" value="1"/>
</dbReference>
<dbReference type="GO" id="GO:0000156">
    <property type="term" value="F:phosphorelay response regulator activity"/>
    <property type="evidence" value="ECO:0007669"/>
    <property type="project" value="TreeGrafter"/>
</dbReference>
<comment type="caution">
    <text evidence="12">The sequence shown here is derived from an EMBL/GenBank/DDBJ whole genome shotgun (WGS) entry which is preliminary data.</text>
</comment>
<accession>A0A1Z5HW49</accession>
<reference evidence="13" key="1">
    <citation type="journal article" date="2017" name="Appl. Environ. Microbiol.">
        <title>Genomic Analysis of Calderihabitans maritimus KKC1, a Thermophilic, Hydrogenogenic, Carboxydotrophic Bacterium Isolated from Marine Sediment.</title>
        <authorList>
            <person name="Omae K."/>
            <person name="Yoneda Y."/>
            <person name="Fukuyama Y."/>
            <person name="Yoshida T."/>
            <person name="Sako Y."/>
        </authorList>
    </citation>
    <scope>NUCLEOTIDE SEQUENCE [LARGE SCALE GENOMIC DNA]</scope>
    <source>
        <strain evidence="13">KKC1</strain>
    </source>
</reference>
<dbReference type="FunFam" id="1.10.10.10:FF:000018">
    <property type="entry name" value="DNA-binding response regulator ResD"/>
    <property type="match status" value="1"/>
</dbReference>